<dbReference type="Proteomes" id="UP001620626">
    <property type="component" value="Unassembled WGS sequence"/>
</dbReference>
<dbReference type="SUPFAM" id="SSF49599">
    <property type="entry name" value="TRAF domain-like"/>
    <property type="match status" value="2"/>
</dbReference>
<evidence type="ECO:0000259" key="2">
    <source>
        <dbReference type="PROSITE" id="PS50097"/>
    </source>
</evidence>
<dbReference type="PANTHER" id="PTHR45774:SF3">
    <property type="entry name" value="BTB (POZ) DOMAIN-CONTAINING 2B-RELATED"/>
    <property type="match status" value="1"/>
</dbReference>
<dbReference type="CDD" id="cd00121">
    <property type="entry name" value="MATH"/>
    <property type="match status" value="1"/>
</dbReference>
<dbReference type="InterPro" id="IPR011333">
    <property type="entry name" value="SKP1/BTB/POZ_sf"/>
</dbReference>
<feature type="domain" description="MATH" evidence="3">
    <location>
        <begin position="254"/>
        <end position="389"/>
    </location>
</feature>
<accession>A0ABD2LU57</accession>
<dbReference type="AlphaFoldDB" id="A0ABD2LU57"/>
<dbReference type="Pfam" id="PF22486">
    <property type="entry name" value="MATH_2"/>
    <property type="match status" value="2"/>
</dbReference>
<evidence type="ECO:0008006" key="6">
    <source>
        <dbReference type="Google" id="ProtNLM"/>
    </source>
</evidence>
<dbReference type="PROSITE" id="PS50144">
    <property type="entry name" value="MATH"/>
    <property type="match status" value="1"/>
</dbReference>
<feature type="domain" description="BTB" evidence="2">
    <location>
        <begin position="19"/>
        <end position="93"/>
    </location>
</feature>
<feature type="signal peptide" evidence="1">
    <location>
        <begin position="1"/>
        <end position="19"/>
    </location>
</feature>
<organism evidence="4 5">
    <name type="scientific">Heterodera trifolii</name>
    <dbReference type="NCBI Taxonomy" id="157864"/>
    <lineage>
        <taxon>Eukaryota</taxon>
        <taxon>Metazoa</taxon>
        <taxon>Ecdysozoa</taxon>
        <taxon>Nematoda</taxon>
        <taxon>Chromadorea</taxon>
        <taxon>Rhabditida</taxon>
        <taxon>Tylenchina</taxon>
        <taxon>Tylenchomorpha</taxon>
        <taxon>Tylenchoidea</taxon>
        <taxon>Heteroderidae</taxon>
        <taxon>Heteroderinae</taxon>
        <taxon>Heterodera</taxon>
    </lineage>
</organism>
<dbReference type="Gene3D" id="2.60.210.10">
    <property type="entry name" value="Apoptosis, Tumor Necrosis Factor Receptor Associated Protein 2, Chain A"/>
    <property type="match status" value="2"/>
</dbReference>
<dbReference type="PROSITE" id="PS50097">
    <property type="entry name" value="BTB"/>
    <property type="match status" value="1"/>
</dbReference>
<gene>
    <name evidence="4" type="ORF">niasHT_003547</name>
</gene>
<dbReference type="SMART" id="SM00225">
    <property type="entry name" value="BTB"/>
    <property type="match status" value="1"/>
</dbReference>
<evidence type="ECO:0000313" key="4">
    <source>
        <dbReference type="EMBL" id="KAL3118407.1"/>
    </source>
</evidence>
<comment type="caution">
    <text evidence="4">The sequence shown here is derived from an EMBL/GenBank/DDBJ whole genome shotgun (WGS) entry which is preliminary data.</text>
</comment>
<evidence type="ECO:0000313" key="5">
    <source>
        <dbReference type="Proteomes" id="UP001620626"/>
    </source>
</evidence>
<keyword evidence="1" id="KW-0732">Signal</keyword>
<sequence length="552" mass="62113">MSKAGIAGLKLILSTGVYADVHFLVGDGDAKELVSAHKYILKFASDVFEAMFRFDAMKGQGENVSANCSVIEVPDVEAAAFKVMLSFIYTEDLCELNGDNAMAVIYAAKKYNIPGLVRPSLQIPISELRNVFLAYAQARLFNLEDFANCCLSYIDKNADILLKSDGFLQIDQKLLCEIISPENRRQMLGPALFKIRFPLFSQEDFLEKIVPSGILSTNEVMGIEQYHTNPNFCGISGGLLYPLQFPSHERIEAFGTLLMDIEKVSEFAREAVRSSRFSEEMCINGLSWRIWAQIKTKNGSTDNEKYLGIYLFCTEPKEDSNWRCRVHSATFRIVSQKKVAENAIGILCDHVFNNKFTGCGIPNFISFAELMDPSNGFYDRGEDKVTLTIDLTIKREKMYKFVLNQSKSNGTLFMDIEKVSEFARESIGSERKSETATHIKGLPWKIVAQLTEGIDKKKSLGIFLRCAAPKEENWSCECSAIIRIVSQKCDVADYRAGFNEKLLNNEARGFGCFNLFPFAQLIDPSSGFYNKNEDKMTFAIDFSVKEAKTDKL</sequence>
<dbReference type="InterPro" id="IPR000210">
    <property type="entry name" value="BTB/POZ_dom"/>
</dbReference>
<keyword evidence="5" id="KW-1185">Reference proteome</keyword>
<evidence type="ECO:0000259" key="3">
    <source>
        <dbReference type="PROSITE" id="PS50144"/>
    </source>
</evidence>
<dbReference type="Gene3D" id="1.25.40.420">
    <property type="match status" value="1"/>
</dbReference>
<evidence type="ECO:0000256" key="1">
    <source>
        <dbReference type="SAM" id="SignalP"/>
    </source>
</evidence>
<dbReference type="PANTHER" id="PTHR45774">
    <property type="entry name" value="BTB/POZ DOMAIN-CONTAINING"/>
    <property type="match status" value="1"/>
</dbReference>
<dbReference type="SMART" id="SM00061">
    <property type="entry name" value="MATH"/>
    <property type="match status" value="2"/>
</dbReference>
<feature type="chain" id="PRO_5044887274" description="BTB domain-containing protein" evidence="1">
    <location>
        <begin position="20"/>
        <end position="552"/>
    </location>
</feature>
<protein>
    <recommendedName>
        <fullName evidence="6">BTB domain-containing protein</fullName>
    </recommendedName>
</protein>
<proteinExistence type="predicted"/>
<dbReference type="InterPro" id="IPR008974">
    <property type="entry name" value="TRAF-like"/>
</dbReference>
<name>A0ABD2LU57_9BILA</name>
<dbReference type="InterPro" id="IPR002083">
    <property type="entry name" value="MATH/TRAF_dom"/>
</dbReference>
<dbReference type="SUPFAM" id="SSF54695">
    <property type="entry name" value="POZ domain"/>
    <property type="match status" value="1"/>
</dbReference>
<dbReference type="Pfam" id="PF00651">
    <property type="entry name" value="BTB"/>
    <property type="match status" value="1"/>
</dbReference>
<dbReference type="EMBL" id="JBICBT010000279">
    <property type="protein sequence ID" value="KAL3118407.1"/>
    <property type="molecule type" value="Genomic_DNA"/>
</dbReference>
<reference evidence="4 5" key="1">
    <citation type="submission" date="2024-10" db="EMBL/GenBank/DDBJ databases">
        <authorList>
            <person name="Kim D."/>
        </authorList>
    </citation>
    <scope>NUCLEOTIDE SEQUENCE [LARGE SCALE GENOMIC DNA]</scope>
    <source>
        <strain evidence="4">BH-2024</strain>
    </source>
</reference>
<dbReference type="Gene3D" id="3.30.710.10">
    <property type="entry name" value="Potassium Channel Kv1.1, Chain A"/>
    <property type="match status" value="1"/>
</dbReference>